<organism evidence="1 2">
    <name type="scientific">[Clostridium] polysaccharolyticum</name>
    <dbReference type="NCBI Taxonomy" id="29364"/>
    <lineage>
        <taxon>Bacteria</taxon>
        <taxon>Bacillati</taxon>
        <taxon>Bacillota</taxon>
        <taxon>Clostridia</taxon>
        <taxon>Lachnospirales</taxon>
        <taxon>Lachnospiraceae</taxon>
    </lineage>
</organism>
<reference evidence="1 2" key="1">
    <citation type="submission" date="2016-10" db="EMBL/GenBank/DDBJ databases">
        <authorList>
            <person name="de Groot N.N."/>
        </authorList>
    </citation>
    <scope>NUCLEOTIDE SEQUENCE [LARGE SCALE GENOMIC DNA]</scope>
    <source>
        <strain evidence="1 2">DSM 1801</strain>
    </source>
</reference>
<name>A0A1I0C3D5_9FIRM</name>
<protein>
    <recommendedName>
        <fullName evidence="3">Homeodomain-like domain-containing protein</fullName>
    </recommendedName>
</protein>
<keyword evidence="2" id="KW-1185">Reference proteome</keyword>
<accession>A0A1I0C3D5</accession>
<evidence type="ECO:0008006" key="3">
    <source>
        <dbReference type="Google" id="ProtNLM"/>
    </source>
</evidence>
<evidence type="ECO:0000313" key="1">
    <source>
        <dbReference type="EMBL" id="SET13926.1"/>
    </source>
</evidence>
<dbReference type="AlphaFoldDB" id="A0A1I0C3D5"/>
<sequence length="81" mass="9520">MIIQTNITTDLTIYSLNDLTKLKPFLEDSTLKINKSQIARERNVDRRTVDKYLHGFEKSHTRKKKSVIDDFHSIIEELLSD</sequence>
<proteinExistence type="predicted"/>
<dbReference type="Proteomes" id="UP000199800">
    <property type="component" value="Unassembled WGS sequence"/>
</dbReference>
<gene>
    <name evidence="1" type="ORF">SAMN04487772_1091</name>
</gene>
<evidence type="ECO:0000313" key="2">
    <source>
        <dbReference type="Proteomes" id="UP000199800"/>
    </source>
</evidence>
<feature type="non-terminal residue" evidence="1">
    <location>
        <position position="81"/>
    </location>
</feature>
<dbReference type="EMBL" id="FOHN01000009">
    <property type="protein sequence ID" value="SET13926.1"/>
    <property type="molecule type" value="Genomic_DNA"/>
</dbReference>